<comment type="caution">
    <text evidence="6">The sequence shown here is derived from an EMBL/GenBank/DDBJ whole genome shotgun (WGS) entry which is preliminary data.</text>
</comment>
<evidence type="ECO:0000256" key="3">
    <source>
        <dbReference type="ARBA" id="ARBA00022827"/>
    </source>
</evidence>
<dbReference type="InterPro" id="IPR050982">
    <property type="entry name" value="Auxin_biosynth/cation_transpt"/>
</dbReference>
<dbReference type="PANTHER" id="PTHR43539:SF78">
    <property type="entry name" value="FLAVIN-CONTAINING MONOOXYGENASE"/>
    <property type="match status" value="1"/>
</dbReference>
<evidence type="ECO:0000256" key="2">
    <source>
        <dbReference type="ARBA" id="ARBA00022630"/>
    </source>
</evidence>
<dbReference type="RefSeq" id="WP_364445023.1">
    <property type="nucleotide sequence ID" value="NZ_JBFARM010000001.1"/>
</dbReference>
<gene>
    <name evidence="6" type="ORF">AB0K40_03845</name>
</gene>
<reference evidence="6 7" key="1">
    <citation type="submission" date="2024-06" db="EMBL/GenBank/DDBJ databases">
        <title>The Natural Products Discovery Center: Release of the First 8490 Sequenced Strains for Exploring Actinobacteria Biosynthetic Diversity.</title>
        <authorList>
            <person name="Kalkreuter E."/>
            <person name="Kautsar S.A."/>
            <person name="Yang D."/>
            <person name="Bader C.D."/>
            <person name="Teijaro C.N."/>
            <person name="Fluegel L."/>
            <person name="Davis C.M."/>
            <person name="Simpson J.R."/>
            <person name="Lauterbach L."/>
            <person name="Steele A.D."/>
            <person name="Gui C."/>
            <person name="Meng S."/>
            <person name="Li G."/>
            <person name="Viehrig K."/>
            <person name="Ye F."/>
            <person name="Su P."/>
            <person name="Kiefer A.F."/>
            <person name="Nichols A."/>
            <person name="Cepeda A.J."/>
            <person name="Yan W."/>
            <person name="Fan B."/>
            <person name="Jiang Y."/>
            <person name="Adhikari A."/>
            <person name="Zheng C.-J."/>
            <person name="Schuster L."/>
            <person name="Cowan T.M."/>
            <person name="Smanski M.J."/>
            <person name="Chevrette M.G."/>
            <person name="De Carvalho L.P.S."/>
            <person name="Shen B."/>
        </authorList>
    </citation>
    <scope>NUCLEOTIDE SEQUENCE [LARGE SCALE GENOMIC DNA]</scope>
    <source>
        <strain evidence="6 7">NPDC049574</strain>
    </source>
</reference>
<dbReference type="Gene3D" id="3.50.50.60">
    <property type="entry name" value="FAD/NAD(P)-binding domain"/>
    <property type="match status" value="2"/>
</dbReference>
<keyword evidence="7" id="KW-1185">Reference proteome</keyword>
<proteinExistence type="inferred from homology"/>
<dbReference type="EMBL" id="JBFARM010000001">
    <property type="protein sequence ID" value="MEV4284611.1"/>
    <property type="molecule type" value="Genomic_DNA"/>
</dbReference>
<dbReference type="InterPro" id="IPR036188">
    <property type="entry name" value="FAD/NAD-bd_sf"/>
</dbReference>
<protein>
    <submittedName>
        <fullName evidence="6">FAD/NAD(P)-binding protein</fullName>
    </submittedName>
</protein>
<evidence type="ECO:0000256" key="5">
    <source>
        <dbReference type="SAM" id="MobiDB-lite"/>
    </source>
</evidence>
<dbReference type="SUPFAM" id="SSF51905">
    <property type="entry name" value="FAD/NAD(P)-binding domain"/>
    <property type="match status" value="1"/>
</dbReference>
<comment type="similarity">
    <text evidence="1">Belongs to the FAD-binding monooxygenase family.</text>
</comment>
<dbReference type="PANTHER" id="PTHR43539">
    <property type="entry name" value="FLAVIN-BINDING MONOOXYGENASE-LIKE PROTEIN (AFU_ORTHOLOGUE AFUA_4G09220)"/>
    <property type="match status" value="1"/>
</dbReference>
<accession>A0ABV3GWE8</accession>
<dbReference type="InterPro" id="IPR020946">
    <property type="entry name" value="Flavin_mOase-like"/>
</dbReference>
<dbReference type="Pfam" id="PF00743">
    <property type="entry name" value="FMO-like"/>
    <property type="match status" value="1"/>
</dbReference>
<keyword evidence="3" id="KW-0274">FAD</keyword>
<feature type="compositionally biased region" description="Low complexity" evidence="5">
    <location>
        <begin position="100"/>
        <end position="123"/>
    </location>
</feature>
<name>A0ABV3GWE8_9ACTN</name>
<feature type="region of interest" description="Disordered" evidence="5">
    <location>
        <begin position="79"/>
        <end position="123"/>
    </location>
</feature>
<evidence type="ECO:0000313" key="6">
    <source>
        <dbReference type="EMBL" id="MEV4284611.1"/>
    </source>
</evidence>
<organism evidence="6 7">
    <name type="scientific">Nonomuraea bangladeshensis</name>
    <dbReference type="NCBI Taxonomy" id="404385"/>
    <lineage>
        <taxon>Bacteria</taxon>
        <taxon>Bacillati</taxon>
        <taxon>Actinomycetota</taxon>
        <taxon>Actinomycetes</taxon>
        <taxon>Streptosporangiales</taxon>
        <taxon>Streptosporangiaceae</taxon>
        <taxon>Nonomuraea</taxon>
    </lineage>
</organism>
<sequence>MPIGNHEHTPAVAIIGAGIGGLAAAKALDDAGVTWELPIPPDYPEFPSREQIGRYLVRYAEHFGLSSRVRRRTEVTSLKREPSGGWTVETSGGERRRHASVVAAPVTSASRSCRASRTSSRAR</sequence>
<evidence type="ECO:0000256" key="1">
    <source>
        <dbReference type="ARBA" id="ARBA00010139"/>
    </source>
</evidence>
<evidence type="ECO:0000256" key="4">
    <source>
        <dbReference type="ARBA" id="ARBA00023002"/>
    </source>
</evidence>
<dbReference type="Proteomes" id="UP001552427">
    <property type="component" value="Unassembled WGS sequence"/>
</dbReference>
<keyword evidence="2" id="KW-0285">Flavoprotein</keyword>
<keyword evidence="4" id="KW-0560">Oxidoreductase</keyword>
<evidence type="ECO:0000313" key="7">
    <source>
        <dbReference type="Proteomes" id="UP001552427"/>
    </source>
</evidence>